<evidence type="ECO:0000256" key="5">
    <source>
        <dbReference type="ARBA" id="ARBA00038359"/>
    </source>
</evidence>
<name>A0AAN6UYV6_9PEZI</name>
<evidence type="ECO:0000256" key="6">
    <source>
        <dbReference type="SAM" id="MobiDB-lite"/>
    </source>
</evidence>
<dbReference type="RefSeq" id="XP_062634682.1">
    <property type="nucleotide sequence ID" value="XM_062781624.1"/>
</dbReference>
<dbReference type="EMBL" id="MU853613">
    <property type="protein sequence ID" value="KAK4141311.1"/>
    <property type="molecule type" value="Genomic_DNA"/>
</dbReference>
<dbReference type="PANTHER" id="PTHR33048:SF129">
    <property type="entry name" value="INTEGRAL MEMBRANE PROTEIN-RELATED"/>
    <property type="match status" value="1"/>
</dbReference>
<comment type="caution">
    <text evidence="9">The sequence shown here is derived from an EMBL/GenBank/DDBJ whole genome shotgun (WGS) entry which is preliminary data.</text>
</comment>
<comment type="subcellular location">
    <subcellularLocation>
        <location evidence="1">Membrane</location>
        <topology evidence="1">Multi-pass membrane protein</topology>
    </subcellularLocation>
</comment>
<evidence type="ECO:0000313" key="9">
    <source>
        <dbReference type="EMBL" id="KAK4141311.1"/>
    </source>
</evidence>
<evidence type="ECO:0000259" key="8">
    <source>
        <dbReference type="Pfam" id="PF20684"/>
    </source>
</evidence>
<keyword evidence="10" id="KW-1185">Reference proteome</keyword>
<evidence type="ECO:0000256" key="4">
    <source>
        <dbReference type="ARBA" id="ARBA00023136"/>
    </source>
</evidence>
<feature type="transmembrane region" description="Helical" evidence="7">
    <location>
        <begin position="25"/>
        <end position="47"/>
    </location>
</feature>
<feature type="transmembrane region" description="Helical" evidence="7">
    <location>
        <begin position="99"/>
        <end position="124"/>
    </location>
</feature>
<feature type="region of interest" description="Disordered" evidence="6">
    <location>
        <begin position="324"/>
        <end position="349"/>
    </location>
</feature>
<keyword evidence="4 7" id="KW-0472">Membrane</keyword>
<dbReference type="InterPro" id="IPR049326">
    <property type="entry name" value="Rhodopsin_dom_fungi"/>
</dbReference>
<keyword evidence="3 7" id="KW-1133">Transmembrane helix</keyword>
<dbReference type="AlphaFoldDB" id="A0AAN6UYV6"/>
<dbReference type="GeneID" id="87818237"/>
<dbReference type="InterPro" id="IPR052337">
    <property type="entry name" value="SAT4-like"/>
</dbReference>
<feature type="transmembrane region" description="Helical" evidence="7">
    <location>
        <begin position="136"/>
        <end position="160"/>
    </location>
</feature>
<feature type="transmembrane region" description="Helical" evidence="7">
    <location>
        <begin position="59"/>
        <end position="79"/>
    </location>
</feature>
<evidence type="ECO:0000256" key="2">
    <source>
        <dbReference type="ARBA" id="ARBA00022692"/>
    </source>
</evidence>
<feature type="region of interest" description="Disordered" evidence="6">
    <location>
        <begin position="367"/>
        <end position="422"/>
    </location>
</feature>
<gene>
    <name evidence="9" type="ORF">C8A04DRAFT_31063</name>
</gene>
<sequence length="422" mass="44505">MAGPDPGSPPIGVPISDRAAFLTRVYIGANTVLLVLCLVAFSTRIYHRVRPTWHVGLDDYFITAGFALTITDYALLLPSGTSSPGLLPFPDALTIARNAWLAIAVWGLAMTCTKLSIALTLLRIFQRTASPVLWRVFLWATITLQTLYGVGNTLFVLALACRPLEAAWDPNFAAGDGEGGNGGGGGGCVAPGTMKAVSNTGSSINIATDVLLSVAPAVAFLWTLQRPLRERVLVCVLMGMGLVASVFSVMKTVLVQNWVIGRDLGSSSSDGEGEVMDVLAQGIAISTFTVLEQLLGVLAACVPAMKGWLQRCLGAMGIPMTRRMPSSGEGQYRMSRGWGTGRGNGTGRTATSAMVGEGNFERLESHGNSDLAVGRNPNKGFDEVSIPMTELEARSAHSADAWPSGDSEKGLRNPRPGPGQAL</sequence>
<reference evidence="9" key="1">
    <citation type="journal article" date="2023" name="Mol. Phylogenet. Evol.">
        <title>Genome-scale phylogeny and comparative genomics of the fungal order Sordariales.</title>
        <authorList>
            <person name="Hensen N."/>
            <person name="Bonometti L."/>
            <person name="Westerberg I."/>
            <person name="Brannstrom I.O."/>
            <person name="Guillou S."/>
            <person name="Cros-Aarteil S."/>
            <person name="Calhoun S."/>
            <person name="Haridas S."/>
            <person name="Kuo A."/>
            <person name="Mondo S."/>
            <person name="Pangilinan J."/>
            <person name="Riley R."/>
            <person name="LaButti K."/>
            <person name="Andreopoulos B."/>
            <person name="Lipzen A."/>
            <person name="Chen C."/>
            <person name="Yan M."/>
            <person name="Daum C."/>
            <person name="Ng V."/>
            <person name="Clum A."/>
            <person name="Steindorff A."/>
            <person name="Ohm R.A."/>
            <person name="Martin F."/>
            <person name="Silar P."/>
            <person name="Natvig D.O."/>
            <person name="Lalanne C."/>
            <person name="Gautier V."/>
            <person name="Ament-Velasquez S.L."/>
            <person name="Kruys A."/>
            <person name="Hutchinson M.I."/>
            <person name="Powell A.J."/>
            <person name="Barry K."/>
            <person name="Miller A.N."/>
            <person name="Grigoriev I.V."/>
            <person name="Debuchy R."/>
            <person name="Gladieux P."/>
            <person name="Hiltunen Thoren M."/>
            <person name="Johannesson H."/>
        </authorList>
    </citation>
    <scope>NUCLEOTIDE SEQUENCE</scope>
    <source>
        <strain evidence="9">CBS 141.50</strain>
    </source>
</reference>
<comment type="similarity">
    <text evidence="5">Belongs to the SAT4 family.</text>
</comment>
<dbReference type="Pfam" id="PF20684">
    <property type="entry name" value="Fung_rhodopsin"/>
    <property type="match status" value="1"/>
</dbReference>
<evidence type="ECO:0000256" key="1">
    <source>
        <dbReference type="ARBA" id="ARBA00004141"/>
    </source>
</evidence>
<keyword evidence="2 7" id="KW-0812">Transmembrane</keyword>
<dbReference type="Proteomes" id="UP001302676">
    <property type="component" value="Unassembled WGS sequence"/>
</dbReference>
<feature type="transmembrane region" description="Helical" evidence="7">
    <location>
        <begin position="204"/>
        <end position="224"/>
    </location>
</feature>
<evidence type="ECO:0000256" key="7">
    <source>
        <dbReference type="SAM" id="Phobius"/>
    </source>
</evidence>
<evidence type="ECO:0000313" key="10">
    <source>
        <dbReference type="Proteomes" id="UP001302676"/>
    </source>
</evidence>
<feature type="domain" description="Rhodopsin" evidence="8">
    <location>
        <begin position="44"/>
        <end position="310"/>
    </location>
</feature>
<dbReference type="GO" id="GO:0016020">
    <property type="term" value="C:membrane"/>
    <property type="evidence" value="ECO:0007669"/>
    <property type="project" value="UniProtKB-SubCell"/>
</dbReference>
<proteinExistence type="inferred from homology"/>
<feature type="transmembrane region" description="Helical" evidence="7">
    <location>
        <begin position="236"/>
        <end position="259"/>
    </location>
</feature>
<dbReference type="PANTHER" id="PTHR33048">
    <property type="entry name" value="PTH11-LIKE INTEGRAL MEMBRANE PROTEIN (AFU_ORTHOLOGUE AFUA_5G11245)"/>
    <property type="match status" value="1"/>
</dbReference>
<accession>A0AAN6UYV6</accession>
<protein>
    <recommendedName>
        <fullName evidence="8">Rhodopsin domain-containing protein</fullName>
    </recommendedName>
</protein>
<reference evidence="9" key="2">
    <citation type="submission" date="2023-05" db="EMBL/GenBank/DDBJ databases">
        <authorList>
            <consortium name="Lawrence Berkeley National Laboratory"/>
            <person name="Steindorff A."/>
            <person name="Hensen N."/>
            <person name="Bonometti L."/>
            <person name="Westerberg I."/>
            <person name="Brannstrom I.O."/>
            <person name="Guillou S."/>
            <person name="Cros-Aarteil S."/>
            <person name="Calhoun S."/>
            <person name="Haridas S."/>
            <person name="Kuo A."/>
            <person name="Mondo S."/>
            <person name="Pangilinan J."/>
            <person name="Riley R."/>
            <person name="Labutti K."/>
            <person name="Andreopoulos B."/>
            <person name="Lipzen A."/>
            <person name="Chen C."/>
            <person name="Yanf M."/>
            <person name="Daum C."/>
            <person name="Ng V."/>
            <person name="Clum A."/>
            <person name="Ohm R."/>
            <person name="Martin F."/>
            <person name="Silar P."/>
            <person name="Natvig D."/>
            <person name="Lalanne C."/>
            <person name="Gautier V."/>
            <person name="Ament-Velasquez S.L."/>
            <person name="Kruys A."/>
            <person name="Hutchinson M.I."/>
            <person name="Powell A.J."/>
            <person name="Barry K."/>
            <person name="Miller A.N."/>
            <person name="Grigoriev I.V."/>
            <person name="Debuchy R."/>
            <person name="Gladieux P."/>
            <person name="Thoren M.H."/>
            <person name="Johannesson H."/>
        </authorList>
    </citation>
    <scope>NUCLEOTIDE SEQUENCE</scope>
    <source>
        <strain evidence="9">CBS 141.50</strain>
    </source>
</reference>
<evidence type="ECO:0000256" key="3">
    <source>
        <dbReference type="ARBA" id="ARBA00022989"/>
    </source>
</evidence>
<organism evidence="9 10">
    <name type="scientific">Dichotomopilus funicola</name>
    <dbReference type="NCBI Taxonomy" id="1934379"/>
    <lineage>
        <taxon>Eukaryota</taxon>
        <taxon>Fungi</taxon>
        <taxon>Dikarya</taxon>
        <taxon>Ascomycota</taxon>
        <taxon>Pezizomycotina</taxon>
        <taxon>Sordariomycetes</taxon>
        <taxon>Sordariomycetidae</taxon>
        <taxon>Sordariales</taxon>
        <taxon>Chaetomiaceae</taxon>
        <taxon>Dichotomopilus</taxon>
    </lineage>
</organism>